<feature type="transmembrane region" description="Helical" evidence="1">
    <location>
        <begin position="32"/>
        <end position="51"/>
    </location>
</feature>
<dbReference type="Pfam" id="PF00487">
    <property type="entry name" value="FA_desaturase"/>
    <property type="match status" value="1"/>
</dbReference>
<evidence type="ECO:0000259" key="2">
    <source>
        <dbReference type="Pfam" id="PF00487"/>
    </source>
</evidence>
<evidence type="ECO:0000313" key="4">
    <source>
        <dbReference type="Proteomes" id="UP001290861"/>
    </source>
</evidence>
<keyword evidence="3" id="KW-0560">Oxidoreductase</keyword>
<gene>
    <name evidence="3" type="ORF">P9H32_10100</name>
</gene>
<dbReference type="PANTHER" id="PTHR19353">
    <property type="entry name" value="FATTY ACID DESATURASE 2"/>
    <property type="match status" value="1"/>
</dbReference>
<organism evidence="3 4">
    <name type="scientific">Pontiella agarivorans</name>
    <dbReference type="NCBI Taxonomy" id="3038953"/>
    <lineage>
        <taxon>Bacteria</taxon>
        <taxon>Pseudomonadati</taxon>
        <taxon>Kiritimatiellota</taxon>
        <taxon>Kiritimatiellia</taxon>
        <taxon>Kiritimatiellales</taxon>
        <taxon>Pontiellaceae</taxon>
        <taxon>Pontiella</taxon>
    </lineage>
</organism>
<accession>A0ABU5MXT3</accession>
<evidence type="ECO:0000256" key="1">
    <source>
        <dbReference type="SAM" id="Phobius"/>
    </source>
</evidence>
<dbReference type="GO" id="GO:0016491">
    <property type="term" value="F:oxidoreductase activity"/>
    <property type="evidence" value="ECO:0007669"/>
    <property type="project" value="UniProtKB-KW"/>
</dbReference>
<comment type="caution">
    <text evidence="3">The sequence shown here is derived from an EMBL/GenBank/DDBJ whole genome shotgun (WGS) entry which is preliminary data.</text>
</comment>
<keyword evidence="1" id="KW-0472">Membrane</keyword>
<feature type="transmembrane region" description="Helical" evidence="1">
    <location>
        <begin position="191"/>
        <end position="210"/>
    </location>
</feature>
<keyword evidence="1" id="KW-1133">Transmembrane helix</keyword>
<dbReference type="Proteomes" id="UP001290861">
    <property type="component" value="Unassembled WGS sequence"/>
</dbReference>
<evidence type="ECO:0000313" key="3">
    <source>
        <dbReference type="EMBL" id="MDZ8118980.1"/>
    </source>
</evidence>
<dbReference type="EMBL" id="JARVCO010000010">
    <property type="protein sequence ID" value="MDZ8118980.1"/>
    <property type="molecule type" value="Genomic_DNA"/>
</dbReference>
<protein>
    <submittedName>
        <fullName evidence="3">Fatty acid desaturase</fullName>
        <ecNumber evidence="3">1.14.19.-</ecNumber>
    </submittedName>
</protein>
<feature type="transmembrane region" description="Helical" evidence="1">
    <location>
        <begin position="57"/>
        <end position="76"/>
    </location>
</feature>
<dbReference type="PANTHER" id="PTHR19353:SF19">
    <property type="entry name" value="DELTA(5) FATTY ACID DESATURASE C-RELATED"/>
    <property type="match status" value="1"/>
</dbReference>
<dbReference type="EC" id="1.14.19.-" evidence="3"/>
<name>A0ABU5MXT3_9BACT</name>
<dbReference type="RefSeq" id="WP_322608773.1">
    <property type="nucleotide sequence ID" value="NZ_JARVCO010000010.1"/>
</dbReference>
<feature type="domain" description="Fatty acid desaturase" evidence="2">
    <location>
        <begin position="58"/>
        <end position="301"/>
    </location>
</feature>
<feature type="transmembrane region" description="Helical" evidence="1">
    <location>
        <begin position="216"/>
        <end position="234"/>
    </location>
</feature>
<reference evidence="3 4" key="1">
    <citation type="journal article" date="2024" name="Appl. Environ. Microbiol.">
        <title>Pontiella agarivorans sp. nov., a novel marine anaerobic bacterium capable of degrading macroalgal polysaccharides and fixing nitrogen.</title>
        <authorList>
            <person name="Liu N."/>
            <person name="Kivenson V."/>
            <person name="Peng X."/>
            <person name="Cui Z."/>
            <person name="Lankiewicz T.S."/>
            <person name="Gosselin K.M."/>
            <person name="English C.J."/>
            <person name="Blair E.M."/>
            <person name="O'Malley M.A."/>
            <person name="Valentine D.L."/>
        </authorList>
    </citation>
    <scope>NUCLEOTIDE SEQUENCE [LARGE SCALE GENOMIC DNA]</scope>
    <source>
        <strain evidence="3 4">NLcol2</strain>
    </source>
</reference>
<dbReference type="InterPro" id="IPR012171">
    <property type="entry name" value="Fatty_acid_desaturase"/>
</dbReference>
<keyword evidence="4" id="KW-1185">Reference proteome</keyword>
<keyword evidence="1" id="KW-0812">Transmembrane</keyword>
<dbReference type="InterPro" id="IPR005804">
    <property type="entry name" value="FA_desaturase_dom"/>
</dbReference>
<proteinExistence type="predicted"/>
<sequence length="332" mass="38993">MPELVEEKVCWYRSPIDKALRKKLMERSDAKGLIHVVSLILLSLSTGFGVWYSAHHFHWSLTLLALFVHGTCFTFLGEHAGIHELSHGTVFKTKVLNEFFLKLIGFFTWKNIHVYRASHTRHHMATVHCKQDLEVPLPYKVTLRQWIGYYTFDVDRFLGTNWQIIRNAFGVLSGDWENYLFPEGSKDRKKVFAYARIVLMGHLLIVAGIIYLQDWILLLLFTFPTYATWLAWLVTIPQHAGLQPDTPDFRLCCRSVKVDPFTLFLHWNMDYHVEHHMFAGVPFYNLPKLREAIKDDLPPMRPFFETWKEIRHTLKKQKTDPAYCYIPEIPKG</sequence>